<evidence type="ECO:0000313" key="3">
    <source>
        <dbReference type="Proteomes" id="UP000261284"/>
    </source>
</evidence>
<comment type="caution">
    <text evidence="2">The sequence shown here is derived from an EMBL/GenBank/DDBJ whole genome shotgun (WGS) entry which is preliminary data.</text>
</comment>
<dbReference type="AlphaFoldDB" id="A0A3E1NHR7"/>
<protein>
    <submittedName>
        <fullName evidence="2">Uncharacterized protein</fullName>
    </submittedName>
</protein>
<dbReference type="SUPFAM" id="SSF56935">
    <property type="entry name" value="Porins"/>
    <property type="match status" value="1"/>
</dbReference>
<dbReference type="RefSeq" id="WP_116848244.1">
    <property type="nucleotide sequence ID" value="NZ_QTJU01000005.1"/>
</dbReference>
<evidence type="ECO:0000256" key="1">
    <source>
        <dbReference type="SAM" id="SignalP"/>
    </source>
</evidence>
<proteinExistence type="predicted"/>
<keyword evidence="1" id="KW-0732">Signal</keyword>
<dbReference type="OrthoDB" id="5490906at2"/>
<feature type="signal peptide" evidence="1">
    <location>
        <begin position="1"/>
        <end position="19"/>
    </location>
</feature>
<name>A0A3E1NHR7_9BACT</name>
<dbReference type="Proteomes" id="UP000261284">
    <property type="component" value="Unassembled WGS sequence"/>
</dbReference>
<organism evidence="2 3">
    <name type="scientific">Deminuibacter soli</name>
    <dbReference type="NCBI Taxonomy" id="2291815"/>
    <lineage>
        <taxon>Bacteria</taxon>
        <taxon>Pseudomonadati</taxon>
        <taxon>Bacteroidota</taxon>
        <taxon>Chitinophagia</taxon>
        <taxon>Chitinophagales</taxon>
        <taxon>Chitinophagaceae</taxon>
        <taxon>Deminuibacter</taxon>
    </lineage>
</organism>
<accession>A0A3E1NHR7</accession>
<sequence length="450" mass="50279">MKKLLLLAAPLLWQATAWAQDTSMMHMHHMDTDTGMHMDMHGEHKGKPMHHSMAMNHSYSLNLPMSRNGSGTGWLPDASPMYGAMVHTGKWMLMFHGNVFLRYTSQDVFNKGSRGGSKWDAPNWFMGMAQRRVGKNGLLHISAMLSLDRLTEGGAGYPLLYQSGESWKGMPLVDKQHPHDLFSELSVGYTQALSKKSDVFVYLGYPGEPSLGSVAFMHRPSAMYNPDAPISHHWNDGTHITFGVATIGYRYDKWKIEASSFTGREPDENRYNFDEARFDSWSGRLSYNPTANWAFQASHGYVKSPELLHPGENVHRTTAAAIASYPLGKEQSINATAIWGLNKSKGHDGENAVLLEAALRSRKTAIYTRYEWVQKSSEELNLDEALYGETLFPVHALTAGINHDLLHLSPVNVAIGAQVTFNHSSKALQTLYGTNPMAGEVFMRIYPVKM</sequence>
<gene>
    <name evidence="2" type="ORF">DXN05_15850</name>
</gene>
<reference evidence="2 3" key="1">
    <citation type="submission" date="2018-08" db="EMBL/GenBank/DDBJ databases">
        <title>Chitinophagaceae sp. K23C18032701, a novel bacterium isolated from forest soil.</title>
        <authorList>
            <person name="Wang C."/>
        </authorList>
    </citation>
    <scope>NUCLEOTIDE SEQUENCE [LARGE SCALE GENOMIC DNA]</scope>
    <source>
        <strain evidence="2 3">K23C18032701</strain>
    </source>
</reference>
<evidence type="ECO:0000313" key="2">
    <source>
        <dbReference type="EMBL" id="RFM27485.1"/>
    </source>
</evidence>
<feature type="chain" id="PRO_5017832092" evidence="1">
    <location>
        <begin position="20"/>
        <end position="450"/>
    </location>
</feature>
<dbReference type="EMBL" id="QTJU01000005">
    <property type="protein sequence ID" value="RFM27485.1"/>
    <property type="molecule type" value="Genomic_DNA"/>
</dbReference>
<keyword evidence="3" id="KW-1185">Reference proteome</keyword>